<gene>
    <name evidence="1" type="ORF">NLG97_g9201</name>
</gene>
<organism evidence="1 2">
    <name type="scientific">Lecanicillium saksenae</name>
    <dbReference type="NCBI Taxonomy" id="468837"/>
    <lineage>
        <taxon>Eukaryota</taxon>
        <taxon>Fungi</taxon>
        <taxon>Dikarya</taxon>
        <taxon>Ascomycota</taxon>
        <taxon>Pezizomycotina</taxon>
        <taxon>Sordariomycetes</taxon>
        <taxon>Hypocreomycetidae</taxon>
        <taxon>Hypocreales</taxon>
        <taxon>Cordycipitaceae</taxon>
        <taxon>Lecanicillium</taxon>
    </lineage>
</organism>
<sequence length="269" mass="30670">MAAPHTPESSPACASDDCSNTTTSSCTLADCTLVDTPILDPTERLPWSDEDAYYTKLFKAWDNLPVHDASTETELLAELDHIIPHFDAYIGHNDLGFRAWVKRHQLAMELGLAEVPTWPKLYIMKGEKRKWRDEVWVNRYSFLIHQRDIIAKSRLQRMTSCKLDDKKRFFGLAWAHPRQTVRTVQSKSPAKLRNRWYEPLNYCLARMAYESYGSTDFYVLYAEFWGTGATARGAITSDCKIKCEPMVGMEMKSLDCVRGGSEENPLAGA</sequence>
<reference evidence="1" key="1">
    <citation type="submission" date="2022-07" db="EMBL/GenBank/DDBJ databases">
        <title>Genome Sequence of Lecanicillium saksenae.</title>
        <authorList>
            <person name="Buettner E."/>
        </authorList>
    </citation>
    <scope>NUCLEOTIDE SEQUENCE</scope>
    <source>
        <strain evidence="1">VT-O1</strain>
    </source>
</reference>
<comment type="caution">
    <text evidence="1">The sequence shown here is derived from an EMBL/GenBank/DDBJ whole genome shotgun (WGS) entry which is preliminary data.</text>
</comment>
<keyword evidence="2" id="KW-1185">Reference proteome</keyword>
<name>A0ACC1QIN7_9HYPO</name>
<dbReference type="Proteomes" id="UP001148737">
    <property type="component" value="Unassembled WGS sequence"/>
</dbReference>
<proteinExistence type="predicted"/>
<accession>A0ACC1QIN7</accession>
<protein>
    <submittedName>
        <fullName evidence="1">Uncharacterized protein</fullName>
    </submittedName>
</protein>
<dbReference type="EMBL" id="JANAKD010001832">
    <property type="protein sequence ID" value="KAJ3476210.1"/>
    <property type="molecule type" value="Genomic_DNA"/>
</dbReference>
<evidence type="ECO:0000313" key="2">
    <source>
        <dbReference type="Proteomes" id="UP001148737"/>
    </source>
</evidence>
<evidence type="ECO:0000313" key="1">
    <source>
        <dbReference type="EMBL" id="KAJ3476210.1"/>
    </source>
</evidence>